<dbReference type="GeneTree" id="ENSGT00940000166143"/>
<keyword evidence="1" id="KW-0472">Membrane</keyword>
<sequence length="154" mass="17879">MNEKVRKSSAALFLKDCRQAHRPSELEILVQRLHFNRLAENYLYFLKSQGHHNQDYKLGFPISMQELLVIHTLFILFFFFFFFLRQGLTLLFRLEHSGVNMAHCSLDPLGSSHSPASASQFAGTTGMYHHVWLFFFSFFVETESHHVAQAGAYC</sequence>
<dbReference type="PANTHER" id="PTHR12138">
    <property type="entry name" value="PRIMATE-EXPANDED PROTEIN FAMILY"/>
    <property type="match status" value="1"/>
</dbReference>
<keyword evidence="1" id="KW-0812">Transmembrane</keyword>
<feature type="transmembrane region" description="Helical" evidence="1">
    <location>
        <begin position="67"/>
        <end position="84"/>
    </location>
</feature>
<accession>A0A7N9D8E4</accession>
<protein>
    <submittedName>
        <fullName evidence="2">Uncharacterized protein</fullName>
    </submittedName>
</protein>
<evidence type="ECO:0000313" key="2">
    <source>
        <dbReference type="Ensembl" id="ENSMFAP00000062723.1"/>
    </source>
</evidence>
<proteinExistence type="predicted"/>
<name>A0A7N9D8E4_MACFA</name>
<keyword evidence="1" id="KW-1133">Transmembrane helix</keyword>
<reference evidence="2 3" key="1">
    <citation type="submission" date="2013-03" db="EMBL/GenBank/DDBJ databases">
        <authorList>
            <person name="Warren W."/>
            <person name="Wilson R.K."/>
        </authorList>
    </citation>
    <scope>NUCLEOTIDE SEQUENCE</scope>
</reference>
<dbReference type="AlphaFoldDB" id="A0A7N9D8E4"/>
<reference evidence="2" key="2">
    <citation type="submission" date="2025-08" db="UniProtKB">
        <authorList>
            <consortium name="Ensembl"/>
        </authorList>
    </citation>
    <scope>IDENTIFICATION</scope>
</reference>
<dbReference type="PANTHER" id="PTHR12138:SF154">
    <property type="entry name" value="PROTEIN-SERINE_THREONINE PHOSPHATASE"/>
    <property type="match status" value="1"/>
</dbReference>
<reference evidence="2" key="3">
    <citation type="submission" date="2025-09" db="UniProtKB">
        <authorList>
            <consortium name="Ensembl"/>
        </authorList>
    </citation>
    <scope>IDENTIFICATION</scope>
</reference>
<evidence type="ECO:0000256" key="1">
    <source>
        <dbReference type="SAM" id="Phobius"/>
    </source>
</evidence>
<evidence type="ECO:0000313" key="3">
    <source>
        <dbReference type="Proteomes" id="UP000233100"/>
    </source>
</evidence>
<dbReference type="Ensembl" id="ENSMFAT00000074687.1">
    <property type="protein sequence ID" value="ENSMFAP00000062723.1"/>
    <property type="gene ID" value="ENSMFAG00000052932.1"/>
</dbReference>
<dbReference type="Proteomes" id="UP000233100">
    <property type="component" value="Chromosome X"/>
</dbReference>
<keyword evidence="3" id="KW-1185">Reference proteome</keyword>
<organism evidence="2 3">
    <name type="scientific">Macaca fascicularis</name>
    <name type="common">Crab-eating macaque</name>
    <name type="synonym">Cynomolgus monkey</name>
    <dbReference type="NCBI Taxonomy" id="9541"/>
    <lineage>
        <taxon>Eukaryota</taxon>
        <taxon>Metazoa</taxon>
        <taxon>Chordata</taxon>
        <taxon>Craniata</taxon>
        <taxon>Vertebrata</taxon>
        <taxon>Euteleostomi</taxon>
        <taxon>Mammalia</taxon>
        <taxon>Eutheria</taxon>
        <taxon>Euarchontoglires</taxon>
        <taxon>Primates</taxon>
        <taxon>Haplorrhini</taxon>
        <taxon>Catarrhini</taxon>
        <taxon>Cercopithecidae</taxon>
        <taxon>Cercopithecinae</taxon>
        <taxon>Macaca</taxon>
    </lineage>
</organism>